<dbReference type="PROSITE" id="PS00211">
    <property type="entry name" value="ABC_TRANSPORTER_1"/>
    <property type="match status" value="1"/>
</dbReference>
<feature type="transmembrane region" description="Helical" evidence="7">
    <location>
        <begin position="651"/>
        <end position="668"/>
    </location>
</feature>
<dbReference type="Proteomes" id="UP000295252">
    <property type="component" value="Unassembled WGS sequence"/>
</dbReference>
<keyword evidence="6 7" id="KW-0472">Membrane</keyword>
<feature type="transmembrane region" description="Helical" evidence="7">
    <location>
        <begin position="734"/>
        <end position="752"/>
    </location>
</feature>
<dbReference type="InterPro" id="IPR011527">
    <property type="entry name" value="ABC1_TM_dom"/>
</dbReference>
<comment type="subcellular location">
    <subcellularLocation>
        <location evidence="1">Membrane</location>
        <topology evidence="1">Multi-pass membrane protein</topology>
    </subcellularLocation>
</comment>
<reference evidence="11" key="1">
    <citation type="journal article" date="2014" name="Science">
        <title>The coffee genome provides insight into the convergent evolution of caffeine biosynthesis.</title>
        <authorList>
            <person name="Denoeud F."/>
            <person name="Carretero-Paulet L."/>
            <person name="Dereeper A."/>
            <person name="Droc G."/>
            <person name="Guyot R."/>
            <person name="Pietrella M."/>
            <person name="Zheng C."/>
            <person name="Alberti A."/>
            <person name="Anthony F."/>
            <person name="Aprea G."/>
            <person name="Aury J.M."/>
            <person name="Bento P."/>
            <person name="Bernard M."/>
            <person name="Bocs S."/>
            <person name="Campa C."/>
            <person name="Cenci A."/>
            <person name="Combes M.C."/>
            <person name="Crouzillat D."/>
            <person name="Da Silva C."/>
            <person name="Daddiego L."/>
            <person name="De Bellis F."/>
            <person name="Dussert S."/>
            <person name="Garsmeur O."/>
            <person name="Gayraud T."/>
            <person name="Guignon V."/>
            <person name="Jahn K."/>
            <person name="Jamilloux V."/>
            <person name="Joet T."/>
            <person name="Labadie K."/>
            <person name="Lan T."/>
            <person name="Leclercq J."/>
            <person name="Lepelley M."/>
            <person name="Leroy T."/>
            <person name="Li L.T."/>
            <person name="Librado P."/>
            <person name="Lopez L."/>
            <person name="Munoz A."/>
            <person name="Noel B."/>
            <person name="Pallavicini A."/>
            <person name="Perrotta G."/>
            <person name="Poncet V."/>
            <person name="Pot D."/>
            <person name="Priyono X."/>
            <person name="Rigoreau M."/>
            <person name="Rouard M."/>
            <person name="Rozas J."/>
            <person name="Tranchant-Dubreuil C."/>
            <person name="VanBuren R."/>
            <person name="Zhang Q."/>
            <person name="Andrade A.C."/>
            <person name="Argout X."/>
            <person name="Bertrand B."/>
            <person name="de Kochko A."/>
            <person name="Graziosi G."/>
            <person name="Henry R.J."/>
            <person name="Jayarama X."/>
            <person name="Ming R."/>
            <person name="Nagai C."/>
            <person name="Rounsley S."/>
            <person name="Sankoff D."/>
            <person name="Giuliano G."/>
            <person name="Albert V.A."/>
            <person name="Wincker P."/>
            <person name="Lashermes P."/>
        </authorList>
    </citation>
    <scope>NUCLEOTIDE SEQUENCE [LARGE SCALE GENOMIC DNA]</scope>
    <source>
        <strain evidence="11">cv. DH200-94</strain>
    </source>
</reference>
<evidence type="ECO:0000256" key="3">
    <source>
        <dbReference type="ARBA" id="ARBA00022741"/>
    </source>
</evidence>
<evidence type="ECO:0000259" key="9">
    <source>
        <dbReference type="PROSITE" id="PS50929"/>
    </source>
</evidence>
<dbReference type="SMART" id="SM00382">
    <property type="entry name" value="AAA"/>
    <property type="match status" value="1"/>
</dbReference>
<feature type="domain" description="ABC transmembrane type-1" evidence="9">
    <location>
        <begin position="45"/>
        <end position="233"/>
    </location>
</feature>
<dbReference type="OrthoDB" id="508731at2759"/>
<keyword evidence="11" id="KW-1185">Reference proteome</keyword>
<feature type="transmembrane region" description="Helical" evidence="7">
    <location>
        <begin position="831"/>
        <end position="851"/>
    </location>
</feature>
<evidence type="ECO:0000256" key="1">
    <source>
        <dbReference type="ARBA" id="ARBA00004141"/>
    </source>
</evidence>
<dbReference type="OMA" id="VSISWIN"/>
<gene>
    <name evidence="10" type="ORF">GSCOC_T00013262001</name>
</gene>
<dbReference type="Pfam" id="PF00664">
    <property type="entry name" value="ABC_membrane"/>
    <property type="match status" value="2"/>
</dbReference>
<feature type="transmembrane region" description="Helical" evidence="7">
    <location>
        <begin position="857"/>
        <end position="876"/>
    </location>
</feature>
<dbReference type="SUPFAM" id="SSF90123">
    <property type="entry name" value="ABC transporter transmembrane region"/>
    <property type="match status" value="2"/>
</dbReference>
<sequence length="957" mass="104671">MCQSNVRAFAPTWIHVALLMIRTTSHQTHSQTNNSETLHLWHLQVSIKLLYLAAGAGIAAQMQVSCWTITGERQASRLQGLYFETLLRQEIGYFDTEMTVGQALGMASSDAITIQDAMSAEESLSNTCQPFFGGFLIAFAREWLLSLSLVSMIPSLLIVGGVTVIILTKMSINTQAAYSEARGVVEETIGAIKTVSSLTAENEAITKYAKKLEKVNVFSARQGLVSGLGLGTVLGPYLHINRSVSISWINMRHKSLLMYLTLFGGYGLTIWYGSKLILEKGYTGGQVISIIVALVYGGIEVCNLSNVFLTSCTRAFLQSSSCLNALSSGKAAASNLFKTIKRKPKINAIDSTGIVLENIGHVALVGKSGCGKSTVISLLERFYDPDAGEVQIDGVSVKRLQLRWLREKIGLVSQEPVLFATTIRENIAYGKENATEDEINKALQSSSAAAFIKDLPLGLDTVVGKLGAQLSGGQKQRITIARIILKDPTVFLLDEITSALDTKTEKAIYDEIFVTHSLSRTHAELIRNQDGHYSKLVSSQGKNQVENSKRMNGETRKYITETMENFEGLLSSTESITRASLSSTNHSSRKYTGISTQWLANQCKDVVPILLIGTFSAIVHGIAFPVYGFLCATAITIFYEPPSQQEKYSSYWAQMYVFIGSITFLAVLSQNYSFGAASGKLIKQISLLSFDKIVHREICWFDDPSNSRKIAYGSVGARLSCNAAMLQSLLKDGLSLLIQNISTVFAGLFIALMENCMLALILIALCTTLAMLSFIQTKFLKRFAADAELIYTEQSQVASDAIGNIRTVASICAEDKVMELYRKKSGTKMTYWIRLGIISINFGISQFGYFFTSALCFYIGSVLVYLAFIASAAGIAQANGTTLDANKVSALASSLYNIFDSKETNGSRSTTGMTPKNLRGDLEFQNVSFSYPCRPNVQILKDVSLNISPGKVRSLFH</sequence>
<evidence type="ECO:0000256" key="5">
    <source>
        <dbReference type="ARBA" id="ARBA00022989"/>
    </source>
</evidence>
<dbReference type="Gene3D" id="3.40.50.300">
    <property type="entry name" value="P-loop containing nucleotide triphosphate hydrolases"/>
    <property type="match status" value="2"/>
</dbReference>
<dbReference type="Gene3D" id="1.20.1560.10">
    <property type="entry name" value="ABC transporter type 1, transmembrane domain"/>
    <property type="match status" value="2"/>
</dbReference>
<dbReference type="InterPro" id="IPR039421">
    <property type="entry name" value="Type_1_exporter"/>
</dbReference>
<dbReference type="InterPro" id="IPR036640">
    <property type="entry name" value="ABC1_TM_sf"/>
</dbReference>
<feature type="transmembrane region" description="Helical" evidence="7">
    <location>
        <begin position="143"/>
        <end position="167"/>
    </location>
</feature>
<dbReference type="CDD" id="cd18577">
    <property type="entry name" value="ABC_6TM_Pgp_ABCB1_D1_like"/>
    <property type="match status" value="1"/>
</dbReference>
<dbReference type="PROSITE" id="PS50929">
    <property type="entry name" value="ABC_TM1F"/>
    <property type="match status" value="2"/>
</dbReference>
<dbReference type="AlphaFoldDB" id="A0A068VC22"/>
<evidence type="ECO:0000313" key="10">
    <source>
        <dbReference type="EMBL" id="CDP18109.1"/>
    </source>
</evidence>
<keyword evidence="2 7" id="KW-0812">Transmembrane</keyword>
<dbReference type="InParanoid" id="A0A068VC22"/>
<dbReference type="InterPro" id="IPR003439">
    <property type="entry name" value="ABC_transporter-like_ATP-bd"/>
</dbReference>
<organism evidence="10 11">
    <name type="scientific">Coffea canephora</name>
    <name type="common">Robusta coffee</name>
    <dbReference type="NCBI Taxonomy" id="49390"/>
    <lineage>
        <taxon>Eukaryota</taxon>
        <taxon>Viridiplantae</taxon>
        <taxon>Streptophyta</taxon>
        <taxon>Embryophyta</taxon>
        <taxon>Tracheophyta</taxon>
        <taxon>Spermatophyta</taxon>
        <taxon>Magnoliopsida</taxon>
        <taxon>eudicotyledons</taxon>
        <taxon>Gunneridae</taxon>
        <taxon>Pentapetalae</taxon>
        <taxon>asterids</taxon>
        <taxon>lamiids</taxon>
        <taxon>Gentianales</taxon>
        <taxon>Rubiaceae</taxon>
        <taxon>Ixoroideae</taxon>
        <taxon>Gardenieae complex</taxon>
        <taxon>Bertiereae - Coffeeae clade</taxon>
        <taxon>Coffeeae</taxon>
        <taxon>Coffea</taxon>
    </lineage>
</organism>
<dbReference type="InterPro" id="IPR003593">
    <property type="entry name" value="AAA+_ATPase"/>
</dbReference>
<proteinExistence type="predicted"/>
<dbReference type="CDD" id="cd18578">
    <property type="entry name" value="ABC_6TM_Pgp_ABCB1_D2_like"/>
    <property type="match status" value="1"/>
</dbReference>
<evidence type="ECO:0000259" key="8">
    <source>
        <dbReference type="PROSITE" id="PS50893"/>
    </source>
</evidence>
<evidence type="ECO:0000256" key="4">
    <source>
        <dbReference type="ARBA" id="ARBA00022840"/>
    </source>
</evidence>
<keyword evidence="4" id="KW-0067">ATP-binding</keyword>
<dbReference type="InterPro" id="IPR017871">
    <property type="entry name" value="ABC_transporter-like_CS"/>
</dbReference>
<dbReference type="SUPFAM" id="SSF52540">
    <property type="entry name" value="P-loop containing nucleoside triphosphate hydrolases"/>
    <property type="match status" value="1"/>
</dbReference>
<evidence type="ECO:0000256" key="6">
    <source>
        <dbReference type="ARBA" id="ARBA00023136"/>
    </source>
</evidence>
<dbReference type="PROSITE" id="PS50893">
    <property type="entry name" value="ABC_TRANSPORTER_2"/>
    <property type="match status" value="1"/>
</dbReference>
<dbReference type="PANTHER" id="PTHR24222:SF50">
    <property type="entry name" value="ABC TRANSPORTER B FAMILY MEMBER 9-LIKE ISOFORM X2"/>
    <property type="match status" value="1"/>
</dbReference>
<dbReference type="PhylomeDB" id="A0A068VC22"/>
<keyword evidence="5 7" id="KW-1133">Transmembrane helix</keyword>
<name>A0A068VC22_COFCA</name>
<evidence type="ECO:0000256" key="2">
    <source>
        <dbReference type="ARBA" id="ARBA00022692"/>
    </source>
</evidence>
<feature type="transmembrane region" description="Helical" evidence="7">
    <location>
        <begin position="286"/>
        <end position="309"/>
    </location>
</feature>
<dbReference type="EMBL" id="HG739294">
    <property type="protein sequence ID" value="CDP18109.1"/>
    <property type="molecule type" value="Genomic_DNA"/>
</dbReference>
<feature type="transmembrane region" description="Helical" evidence="7">
    <location>
        <begin position="256"/>
        <end position="274"/>
    </location>
</feature>
<feature type="transmembrane region" description="Helical" evidence="7">
    <location>
        <begin position="609"/>
        <end position="639"/>
    </location>
</feature>
<dbReference type="STRING" id="49390.A0A068VC22"/>
<dbReference type="Gramene" id="CDP18109">
    <property type="protein sequence ID" value="CDP18109"/>
    <property type="gene ID" value="GSCOC_T00013262001"/>
</dbReference>
<keyword evidence="3" id="KW-0547">Nucleotide-binding</keyword>
<evidence type="ECO:0000313" key="11">
    <source>
        <dbReference type="Proteomes" id="UP000295252"/>
    </source>
</evidence>
<feature type="domain" description="ABC transmembrane type-1" evidence="9">
    <location>
        <begin position="611"/>
        <end position="864"/>
    </location>
</feature>
<dbReference type="InterPro" id="IPR027417">
    <property type="entry name" value="P-loop_NTPase"/>
</dbReference>
<dbReference type="PANTHER" id="PTHR24222">
    <property type="entry name" value="ABC TRANSPORTER B FAMILY"/>
    <property type="match status" value="1"/>
</dbReference>
<dbReference type="GO" id="GO:0016887">
    <property type="term" value="F:ATP hydrolysis activity"/>
    <property type="evidence" value="ECO:0007669"/>
    <property type="project" value="InterPro"/>
</dbReference>
<dbReference type="Pfam" id="PF00005">
    <property type="entry name" value="ABC_tran"/>
    <property type="match status" value="1"/>
</dbReference>
<evidence type="ECO:0000256" key="7">
    <source>
        <dbReference type="SAM" id="Phobius"/>
    </source>
</evidence>
<feature type="transmembrane region" description="Helical" evidence="7">
    <location>
        <begin position="758"/>
        <end position="775"/>
    </location>
</feature>
<dbReference type="GO" id="GO:0140359">
    <property type="term" value="F:ABC-type transporter activity"/>
    <property type="evidence" value="ECO:0007669"/>
    <property type="project" value="InterPro"/>
</dbReference>
<feature type="domain" description="ABC transporter" evidence="8">
    <location>
        <begin position="331"/>
        <end position="581"/>
    </location>
</feature>
<dbReference type="GO" id="GO:0005524">
    <property type="term" value="F:ATP binding"/>
    <property type="evidence" value="ECO:0007669"/>
    <property type="project" value="UniProtKB-KW"/>
</dbReference>
<dbReference type="GO" id="GO:0005886">
    <property type="term" value="C:plasma membrane"/>
    <property type="evidence" value="ECO:0007669"/>
    <property type="project" value="TreeGrafter"/>
</dbReference>
<accession>A0A068VC22</accession>
<protein>
    <submittedName>
        <fullName evidence="10">DH200=94 genomic scaffold, scaffold_210</fullName>
    </submittedName>
</protein>